<evidence type="ECO:0000313" key="4">
    <source>
        <dbReference type="Proteomes" id="UP000267798"/>
    </source>
</evidence>
<keyword evidence="4" id="KW-1185">Reference proteome</keyword>
<proteinExistence type="predicted"/>
<feature type="region of interest" description="Disordered" evidence="1">
    <location>
        <begin position="1"/>
        <end position="63"/>
    </location>
</feature>
<keyword evidence="2" id="KW-0812">Transmembrane</keyword>
<dbReference type="OrthoDB" id="2666899at2"/>
<name>A0A3A6PEG4_9BACL</name>
<dbReference type="Proteomes" id="UP000267798">
    <property type="component" value="Unassembled WGS sequence"/>
</dbReference>
<evidence type="ECO:0008006" key="5">
    <source>
        <dbReference type="Google" id="ProtNLM"/>
    </source>
</evidence>
<dbReference type="RefSeq" id="WP_120112001.1">
    <property type="nucleotide sequence ID" value="NZ_QXQB01000003.1"/>
</dbReference>
<comment type="caution">
    <text evidence="3">The sequence shown here is derived from an EMBL/GenBank/DDBJ whole genome shotgun (WGS) entry which is preliminary data.</text>
</comment>
<dbReference type="AlphaFoldDB" id="A0A3A6PEG4"/>
<protein>
    <recommendedName>
        <fullName evidence="5">DUF4190 domain-containing protein</fullName>
    </recommendedName>
</protein>
<sequence length="173" mass="18534">MQQRNNRTTFNQPNRPTPAQANRAVSGQSRPASPQVNRTAVSQTEGAGSPSTNSNVPATKAAMKNQPKDRLGSAVVSMIFGIFGIILFIVGMMKLNDDSLYSYTTSPGTAISLFFAFVLNLVGFILGIRAKRSSSGRGMAIAGITLTTLPLIVFLLFIVGIILISIMNNVEIR</sequence>
<feature type="transmembrane region" description="Helical" evidence="2">
    <location>
        <begin position="140"/>
        <end position="167"/>
    </location>
</feature>
<accession>A0A3A6PEG4</accession>
<reference evidence="3 4" key="1">
    <citation type="submission" date="2018-09" db="EMBL/GenBank/DDBJ databases">
        <title>Paenibacillus aracenensis nov. sp. isolated from a cave in southern Spain.</title>
        <authorList>
            <person name="Jurado V."/>
            <person name="Gutierrez-Patricio S."/>
            <person name="Gonzalez-Pimentel J.L."/>
            <person name="Miller A.Z."/>
            <person name="Laiz L."/>
            <person name="Saiz-Jimenez C."/>
        </authorList>
    </citation>
    <scope>NUCLEOTIDE SEQUENCE [LARGE SCALE GENOMIC DNA]</scope>
    <source>
        <strain evidence="3 4">JCM 19203</strain>
    </source>
</reference>
<evidence type="ECO:0000256" key="2">
    <source>
        <dbReference type="SAM" id="Phobius"/>
    </source>
</evidence>
<evidence type="ECO:0000313" key="3">
    <source>
        <dbReference type="EMBL" id="RJX39267.1"/>
    </source>
</evidence>
<dbReference type="EMBL" id="QXQB01000003">
    <property type="protein sequence ID" value="RJX39267.1"/>
    <property type="molecule type" value="Genomic_DNA"/>
</dbReference>
<keyword evidence="2" id="KW-0472">Membrane</keyword>
<organism evidence="3 4">
    <name type="scientific">Paenibacillus pinisoli</name>
    <dbReference type="NCBI Taxonomy" id="1276110"/>
    <lineage>
        <taxon>Bacteria</taxon>
        <taxon>Bacillati</taxon>
        <taxon>Bacillota</taxon>
        <taxon>Bacilli</taxon>
        <taxon>Bacillales</taxon>
        <taxon>Paenibacillaceae</taxon>
        <taxon>Paenibacillus</taxon>
    </lineage>
</organism>
<feature type="compositionally biased region" description="Polar residues" evidence="1">
    <location>
        <begin position="1"/>
        <end position="57"/>
    </location>
</feature>
<gene>
    <name evidence="3" type="ORF">D3P09_16095</name>
</gene>
<feature type="transmembrane region" description="Helical" evidence="2">
    <location>
        <begin position="110"/>
        <end position="128"/>
    </location>
</feature>
<keyword evidence="2" id="KW-1133">Transmembrane helix</keyword>
<feature type="transmembrane region" description="Helical" evidence="2">
    <location>
        <begin position="71"/>
        <end position="90"/>
    </location>
</feature>
<evidence type="ECO:0000256" key="1">
    <source>
        <dbReference type="SAM" id="MobiDB-lite"/>
    </source>
</evidence>